<accession>A0A2X0L7I9</accession>
<evidence type="ECO:0000313" key="2">
    <source>
        <dbReference type="EMBL" id="SDA02704.1"/>
    </source>
</evidence>
<feature type="region of interest" description="Disordered" evidence="1">
    <location>
        <begin position="104"/>
        <end position="176"/>
    </location>
</feature>
<dbReference type="InterPro" id="IPR018247">
    <property type="entry name" value="EF_Hand_1_Ca_BS"/>
</dbReference>
<dbReference type="PROSITE" id="PS00018">
    <property type="entry name" value="EF_HAND_1"/>
    <property type="match status" value="1"/>
</dbReference>
<dbReference type="Proteomes" id="UP000249723">
    <property type="component" value="Unassembled WGS sequence"/>
</dbReference>
<keyword evidence="3" id="KW-1185">Reference proteome</keyword>
<sequence>MPPQAAQGRSLRLRDASGRVMPAKSVPRSTPQSDPAVPLIMRDDDASTAVCAMLDGLAISTLASASASGSNANSNSTSTSTSTSPATFISPLFQDFDFERVKAQRPRRGLDGTSKSGAHTSGRQGQGKGFRQNQPKHPTKAQDGDAALNDTPRKQTASSAAMKSKRSGEKSWANEDWPAKAINLVGAQTFGDDILGRSTTGGKFQDLVERAKATLKQLSDDERAAWKGKVMRGFEREARKKQSGGQGKSDVVTGHGNRNEDGSIAESSIPWVETLASVAGPKEGPYKYHDDTFAIPLLPTETNTAVRKPDGSLIDKNQTGRLSFADLIAILEYTLQANLALLEDTQDDGKPPNPKLLQLLNNVRAVLREHPSADYALGFAINLDVAYAVKVDNEVTRIVEMQKCWHDDNIAETAALLRLILNVDRDSSGLSDVFNCAYAAVGGHGEKDLRLESLGSSTQQVLQGLDEQATDSVKLLSWTPPPVLLPQLNGSDMTPTDDNSSTSTPASHHYQLWIVRRLLEHAEETDTAIREVAVSIHMVANLPPTTLRHVALAVDCHRIPASKRRLPDLPNGGKRRDVVILTIAVPVVDDKNGYRSILDQTNPPTTAELANLLASGLDDIFQFGKADVFIRNINTSTLLHSKGTPLFVCSVYVTCAT</sequence>
<reference evidence="3" key="1">
    <citation type="submission" date="2016-10" db="EMBL/GenBank/DDBJ databases">
        <authorList>
            <person name="Jeantristanb JTB J.-T."/>
            <person name="Ricardo R."/>
        </authorList>
    </citation>
    <scope>NUCLEOTIDE SEQUENCE [LARGE SCALE GENOMIC DNA]</scope>
</reference>
<protein>
    <submittedName>
        <fullName evidence="2">BZ3500_MvSof-1268-A1-R1_Chr7-1g09055 protein</fullName>
    </submittedName>
</protein>
<name>A0A2X0L7I9_9BASI</name>
<organism evidence="2 3">
    <name type="scientific">Microbotryum saponariae</name>
    <dbReference type="NCBI Taxonomy" id="289078"/>
    <lineage>
        <taxon>Eukaryota</taxon>
        <taxon>Fungi</taxon>
        <taxon>Dikarya</taxon>
        <taxon>Basidiomycota</taxon>
        <taxon>Pucciniomycotina</taxon>
        <taxon>Microbotryomycetes</taxon>
        <taxon>Microbotryales</taxon>
        <taxon>Microbotryaceae</taxon>
        <taxon>Microbotryum</taxon>
    </lineage>
</organism>
<feature type="region of interest" description="Disordered" evidence="1">
    <location>
        <begin position="1"/>
        <end position="39"/>
    </location>
</feature>
<feature type="compositionally biased region" description="Polar residues" evidence="1">
    <location>
        <begin position="113"/>
        <end position="123"/>
    </location>
</feature>
<proteinExistence type="predicted"/>
<dbReference type="EMBL" id="FMWP01000127">
    <property type="protein sequence ID" value="SDA02704.1"/>
    <property type="molecule type" value="Genomic_DNA"/>
</dbReference>
<feature type="region of interest" description="Disordered" evidence="1">
    <location>
        <begin position="233"/>
        <end position="265"/>
    </location>
</feature>
<evidence type="ECO:0000313" key="3">
    <source>
        <dbReference type="Proteomes" id="UP000249723"/>
    </source>
</evidence>
<dbReference type="AlphaFoldDB" id="A0A2X0L7I9"/>
<feature type="region of interest" description="Disordered" evidence="1">
    <location>
        <begin position="67"/>
        <end position="86"/>
    </location>
</feature>
<evidence type="ECO:0000256" key="1">
    <source>
        <dbReference type="SAM" id="MobiDB-lite"/>
    </source>
</evidence>
<gene>
    <name evidence="2" type="ORF">BZ3500_MVSOF-1268-A1-R1_CHR7-1G09055</name>
</gene>